<proteinExistence type="predicted"/>
<dbReference type="Pfam" id="PF01551">
    <property type="entry name" value="Peptidase_M23"/>
    <property type="match status" value="1"/>
</dbReference>
<sequence>MCNALRFHSSPGSSLDLAYWVAGMAALLLLAALTAPAHAQSAQEEREETEARLEALRTQINRDQERLRTTEREANVTRERLDELNREIALRQELVDTYERRLRQLQQQQRQARDTLQTLDAARSELVAEYKSRADHAYRYGRLHDLALILSSKSINQMIVRVRYLRQFAAQRRSRRSAIQDAQATIEAQQEELAASQRETQQLLTDARSERNRLQGLRRDRRQVVNELRAEQSALREEIERKQESVQELQDQIEALIAEADAESQGTGRTGTLSDAAYERLSESFAENEGRLPWPVEGAITEGYGNQVDPVHGTTTNNPGITIATNPRDPVHSVFDGSVSGIDFVPGFGTYLVIRHGDFLSVYSNLSELDVSMGESVSAGERVGWAGTENEPRGAGVFFAIFDMESNASNDPTQWLRSR</sequence>
<evidence type="ECO:0000256" key="1">
    <source>
        <dbReference type="ARBA" id="ARBA00022729"/>
    </source>
</evidence>
<comment type="caution">
    <text evidence="5">The sequence shown here is derived from an EMBL/GenBank/DDBJ whole genome shotgun (WGS) entry which is preliminary data.</text>
</comment>
<evidence type="ECO:0000256" key="3">
    <source>
        <dbReference type="SAM" id="SignalP"/>
    </source>
</evidence>
<feature type="signal peptide" evidence="3">
    <location>
        <begin position="1"/>
        <end position="39"/>
    </location>
</feature>
<evidence type="ECO:0000313" key="5">
    <source>
        <dbReference type="EMBL" id="PEN07123.1"/>
    </source>
</evidence>
<dbReference type="GO" id="GO:0004222">
    <property type="term" value="F:metalloendopeptidase activity"/>
    <property type="evidence" value="ECO:0007669"/>
    <property type="project" value="TreeGrafter"/>
</dbReference>
<dbReference type="OrthoDB" id="9815884at2"/>
<keyword evidence="1 3" id="KW-0732">Signal</keyword>
<feature type="domain" description="M23ase beta-sheet core" evidence="4">
    <location>
        <begin position="318"/>
        <end position="403"/>
    </location>
</feature>
<feature type="coiled-coil region" evidence="2">
    <location>
        <begin position="39"/>
        <end position="125"/>
    </location>
</feature>
<dbReference type="SUPFAM" id="SSF51261">
    <property type="entry name" value="Duplicated hybrid motif"/>
    <property type="match status" value="1"/>
</dbReference>
<reference evidence="5 6" key="1">
    <citation type="submission" date="2017-10" db="EMBL/GenBank/DDBJ databases">
        <title>Draft genome of Longimonas halophila.</title>
        <authorList>
            <person name="Goh K.M."/>
            <person name="Shamsir M.S."/>
            <person name="Lim S.W."/>
        </authorList>
    </citation>
    <scope>NUCLEOTIDE SEQUENCE [LARGE SCALE GENOMIC DNA]</scope>
    <source>
        <strain evidence="5 6">KCTC 42399</strain>
    </source>
</reference>
<keyword evidence="6" id="KW-1185">Reference proteome</keyword>
<organism evidence="5 6">
    <name type="scientific">Longimonas halophila</name>
    <dbReference type="NCBI Taxonomy" id="1469170"/>
    <lineage>
        <taxon>Bacteria</taxon>
        <taxon>Pseudomonadati</taxon>
        <taxon>Rhodothermota</taxon>
        <taxon>Rhodothermia</taxon>
        <taxon>Rhodothermales</taxon>
        <taxon>Salisaetaceae</taxon>
        <taxon>Longimonas</taxon>
    </lineage>
</organism>
<evidence type="ECO:0000259" key="4">
    <source>
        <dbReference type="Pfam" id="PF01551"/>
    </source>
</evidence>
<dbReference type="Gene3D" id="2.70.70.10">
    <property type="entry name" value="Glucose Permease (Domain IIA)"/>
    <property type="match status" value="1"/>
</dbReference>
<dbReference type="InterPro" id="IPR016047">
    <property type="entry name" value="M23ase_b-sheet_dom"/>
</dbReference>
<evidence type="ECO:0000256" key="2">
    <source>
        <dbReference type="SAM" id="Coils"/>
    </source>
</evidence>
<dbReference type="InterPro" id="IPR050570">
    <property type="entry name" value="Cell_wall_metabolism_enzyme"/>
</dbReference>
<feature type="chain" id="PRO_5013621929" evidence="3">
    <location>
        <begin position="40"/>
        <end position="419"/>
    </location>
</feature>
<feature type="coiled-coil region" evidence="2">
    <location>
        <begin position="179"/>
        <end position="266"/>
    </location>
</feature>
<name>A0A2H3NY00_9BACT</name>
<dbReference type="CDD" id="cd12797">
    <property type="entry name" value="M23_peptidase"/>
    <property type="match status" value="1"/>
</dbReference>
<protein>
    <submittedName>
        <fullName evidence="5">Peptidase M23</fullName>
    </submittedName>
</protein>
<gene>
    <name evidence="5" type="ORF">CRI93_08055</name>
</gene>
<accession>A0A2H3NY00</accession>
<keyword evidence="2" id="KW-0175">Coiled coil</keyword>
<dbReference type="EMBL" id="PDEP01000006">
    <property type="protein sequence ID" value="PEN07123.1"/>
    <property type="molecule type" value="Genomic_DNA"/>
</dbReference>
<dbReference type="PANTHER" id="PTHR21666:SF289">
    <property type="entry name" value="L-ALA--D-GLU ENDOPEPTIDASE"/>
    <property type="match status" value="1"/>
</dbReference>
<dbReference type="InterPro" id="IPR011055">
    <property type="entry name" value="Dup_hybrid_motif"/>
</dbReference>
<dbReference type="AlphaFoldDB" id="A0A2H3NY00"/>
<evidence type="ECO:0000313" key="6">
    <source>
        <dbReference type="Proteomes" id="UP000221024"/>
    </source>
</evidence>
<dbReference type="Gene3D" id="6.10.250.3150">
    <property type="match status" value="1"/>
</dbReference>
<dbReference type="Proteomes" id="UP000221024">
    <property type="component" value="Unassembled WGS sequence"/>
</dbReference>
<dbReference type="PANTHER" id="PTHR21666">
    <property type="entry name" value="PEPTIDASE-RELATED"/>
    <property type="match status" value="1"/>
</dbReference>